<evidence type="ECO:0000313" key="2">
    <source>
        <dbReference type="EMBL" id="AVQ32028.1"/>
    </source>
</evidence>
<keyword evidence="3" id="KW-1185">Reference proteome</keyword>
<organism evidence="2 3">
    <name type="scientific">Fusobacterium varium ATCC 27725</name>
    <dbReference type="NCBI Taxonomy" id="469618"/>
    <lineage>
        <taxon>Bacteria</taxon>
        <taxon>Fusobacteriati</taxon>
        <taxon>Fusobacteriota</taxon>
        <taxon>Fusobacteriia</taxon>
        <taxon>Fusobacteriales</taxon>
        <taxon>Fusobacteriaceae</taxon>
        <taxon>Fusobacterium</taxon>
    </lineage>
</organism>
<accession>A0ABM6U6V5</accession>
<evidence type="ECO:0000259" key="1">
    <source>
        <dbReference type="PROSITE" id="PS51459"/>
    </source>
</evidence>
<feature type="domain" description="Fido" evidence="1">
    <location>
        <begin position="93"/>
        <end position="226"/>
    </location>
</feature>
<sequence>MLNKLEKIYELKKELDKKRPLSQSELKRIKENYIIKNTYNSNAIEGNTLTEIETKVIIETGITIAKKTLREHLEVKNHAEALLFIEELKDRKLSEYDIKSIHSIILSGIDRINAGKYRDANVQIGGASHDVAPSHLISQEIYALLSWYNESPITINKIIEFTCRFINIHPFIDGNGRTSRLLTNLELLKLGYPPITILTVDRLEYYQALDKSYYEDYSLAYDFFYNCIIETLEEYISYTK</sequence>
<dbReference type="Gene3D" id="1.10.3290.10">
    <property type="entry name" value="Fido-like domain"/>
    <property type="match status" value="1"/>
</dbReference>
<dbReference type="Proteomes" id="UP000241238">
    <property type="component" value="Chromosome"/>
</dbReference>
<dbReference type="GeneID" id="77468846"/>
<dbReference type="InterPro" id="IPR036597">
    <property type="entry name" value="Fido-like_dom_sf"/>
</dbReference>
<dbReference type="PANTHER" id="PTHR13504">
    <property type="entry name" value="FIDO DOMAIN-CONTAINING PROTEIN DDB_G0283145"/>
    <property type="match status" value="1"/>
</dbReference>
<dbReference type="InterPro" id="IPR003812">
    <property type="entry name" value="Fido"/>
</dbReference>
<dbReference type="RefSeq" id="WP_005948394.1">
    <property type="nucleotide sequence ID" value="NZ_CP028103.1"/>
</dbReference>
<dbReference type="SUPFAM" id="SSF140931">
    <property type="entry name" value="Fic-like"/>
    <property type="match status" value="1"/>
</dbReference>
<reference evidence="3" key="1">
    <citation type="journal article" date="2018" name="MSphere">
        <title>Fusobacterium Genomics Using MinION and Illumina Sequencing Enables Genome Completion and Correction.</title>
        <authorList>
            <person name="Todd S.M."/>
            <person name="Settlage R.E."/>
            <person name="Lahmers K.K."/>
            <person name="Slade D.J."/>
        </authorList>
    </citation>
    <scope>NUCLEOTIDE SEQUENCE [LARGE SCALE GENOMIC DNA]</scope>
    <source>
        <strain evidence="3">ATCC 27725</strain>
    </source>
</reference>
<gene>
    <name evidence="2" type="ORF">C4N18_12640</name>
</gene>
<dbReference type="InterPro" id="IPR040198">
    <property type="entry name" value="Fido_containing"/>
</dbReference>
<dbReference type="PANTHER" id="PTHR13504:SF38">
    <property type="entry name" value="FIDO DOMAIN-CONTAINING PROTEIN"/>
    <property type="match status" value="1"/>
</dbReference>
<dbReference type="Pfam" id="PF02661">
    <property type="entry name" value="Fic"/>
    <property type="match status" value="1"/>
</dbReference>
<evidence type="ECO:0000313" key="3">
    <source>
        <dbReference type="Proteomes" id="UP000241238"/>
    </source>
</evidence>
<name>A0ABM6U6V5_FUSVA</name>
<protein>
    <submittedName>
        <fullName evidence="2">Fic family protein</fullName>
    </submittedName>
</protein>
<dbReference type="PROSITE" id="PS51459">
    <property type="entry name" value="FIDO"/>
    <property type="match status" value="1"/>
</dbReference>
<proteinExistence type="predicted"/>
<dbReference type="EMBL" id="CP028103">
    <property type="protein sequence ID" value="AVQ32028.1"/>
    <property type="molecule type" value="Genomic_DNA"/>
</dbReference>